<gene>
    <name evidence="1" type="ORF">JZM24_09930</name>
</gene>
<keyword evidence="2" id="KW-1185">Reference proteome</keyword>
<accession>A0ABS5YBF1</accession>
<evidence type="ECO:0000313" key="2">
    <source>
        <dbReference type="Proteomes" id="UP000811282"/>
    </source>
</evidence>
<dbReference type="RefSeq" id="WP_215669519.1">
    <property type="nucleotide sequence ID" value="NZ_JAFJYC010000001.1"/>
</dbReference>
<dbReference type="EMBL" id="JAFJYC010000001">
    <property type="protein sequence ID" value="MBT9432365.1"/>
    <property type="molecule type" value="Genomic_DNA"/>
</dbReference>
<name>A0ABS5YBF1_9GAMM</name>
<protein>
    <submittedName>
        <fullName evidence="1">Uncharacterized protein</fullName>
    </submittedName>
</protein>
<organism evidence="1 2">
    <name type="scientific">Candidatus Sodalis endolongispinus</name>
    <dbReference type="NCBI Taxonomy" id="2812662"/>
    <lineage>
        <taxon>Bacteria</taxon>
        <taxon>Pseudomonadati</taxon>
        <taxon>Pseudomonadota</taxon>
        <taxon>Gammaproteobacteria</taxon>
        <taxon>Enterobacterales</taxon>
        <taxon>Bruguierivoracaceae</taxon>
        <taxon>Sodalis</taxon>
    </lineage>
</organism>
<sequence>MNNALRELEMIAVDKGPAGEKVAQGLSWQSIAREFGLCDDEAVFALANKSRDAVPQRVDVFIWCMM</sequence>
<reference evidence="1 2" key="1">
    <citation type="journal article" date="2021" name="Genome Biol. Evol.">
        <title>The evolution of interdependence in a four-way mealybug symbiosis.</title>
        <authorList>
            <person name="Garber A.I."/>
            <person name="Kupper M."/>
            <person name="Laetsch D.R."/>
            <person name="Weldon S.R."/>
            <person name="Ladinsky M.S."/>
            <person name="Bjorkman P.J."/>
            <person name="McCutcheon J.P."/>
        </authorList>
    </citation>
    <scope>NUCLEOTIDE SEQUENCE [LARGE SCALE GENOMIC DNA]</scope>
    <source>
        <strain evidence="1">SOD</strain>
    </source>
</reference>
<dbReference type="Proteomes" id="UP000811282">
    <property type="component" value="Unassembled WGS sequence"/>
</dbReference>
<evidence type="ECO:0000313" key="1">
    <source>
        <dbReference type="EMBL" id="MBT9432365.1"/>
    </source>
</evidence>
<proteinExistence type="predicted"/>
<comment type="caution">
    <text evidence="1">The sequence shown here is derived from an EMBL/GenBank/DDBJ whole genome shotgun (WGS) entry which is preliminary data.</text>
</comment>